<evidence type="ECO:0000313" key="2">
    <source>
        <dbReference type="EMBL" id="QDZ13006.1"/>
    </source>
</evidence>
<dbReference type="Proteomes" id="UP000315364">
    <property type="component" value="Chromosome"/>
</dbReference>
<feature type="transmembrane region" description="Helical" evidence="1">
    <location>
        <begin position="61"/>
        <end position="84"/>
    </location>
</feature>
<dbReference type="EMBL" id="CP042304">
    <property type="protein sequence ID" value="QDZ13006.1"/>
    <property type="molecule type" value="Genomic_DNA"/>
</dbReference>
<dbReference type="RefSeq" id="WP_146292586.1">
    <property type="nucleotide sequence ID" value="NZ_CP042304.1"/>
</dbReference>
<keyword evidence="1" id="KW-0472">Membrane</keyword>
<feature type="transmembrane region" description="Helical" evidence="1">
    <location>
        <begin position="105"/>
        <end position="133"/>
    </location>
</feature>
<dbReference type="AlphaFoldDB" id="A0A5B8LY77"/>
<organism evidence="2 3">
    <name type="scientific">Devosia ginsengisoli</name>
    <dbReference type="NCBI Taxonomy" id="400770"/>
    <lineage>
        <taxon>Bacteria</taxon>
        <taxon>Pseudomonadati</taxon>
        <taxon>Pseudomonadota</taxon>
        <taxon>Alphaproteobacteria</taxon>
        <taxon>Hyphomicrobiales</taxon>
        <taxon>Devosiaceae</taxon>
        <taxon>Devosia</taxon>
    </lineage>
</organism>
<dbReference type="OrthoDB" id="7949537at2"/>
<protein>
    <recommendedName>
        <fullName evidence="4">Yip1 domain-containing protein</fullName>
    </recommendedName>
</protein>
<evidence type="ECO:0000313" key="3">
    <source>
        <dbReference type="Proteomes" id="UP000315364"/>
    </source>
</evidence>
<keyword evidence="3" id="KW-1185">Reference proteome</keyword>
<accession>A0A5B8LY77</accession>
<evidence type="ECO:0000256" key="1">
    <source>
        <dbReference type="SAM" id="Phobius"/>
    </source>
</evidence>
<reference evidence="2 3" key="1">
    <citation type="submission" date="2019-07" db="EMBL/GenBank/DDBJ databases">
        <title>Full genome sequence of Devosia sp. Gsoil 520.</title>
        <authorList>
            <person name="Im W.-T."/>
        </authorList>
    </citation>
    <scope>NUCLEOTIDE SEQUENCE [LARGE SCALE GENOMIC DNA]</scope>
    <source>
        <strain evidence="2 3">Gsoil 520</strain>
    </source>
</reference>
<dbReference type="KEGG" id="dea:FPZ08_21060"/>
<gene>
    <name evidence="2" type="ORF">FPZ08_21060</name>
</gene>
<name>A0A5B8LY77_9HYPH</name>
<feature type="transmembrane region" description="Helical" evidence="1">
    <location>
        <begin position="32"/>
        <end position="55"/>
    </location>
</feature>
<proteinExistence type="predicted"/>
<sequence length="181" mass="18997">MKIWTALRNAAKGWVLLLRGNAGWREQFTRSAAGLATALAIFIFIVFLTVIIVAIGTDIPGLFAILAGMFALSLPLVSMALVLAGTRMALGVAGPTYDVLVPGTYALMGFIVVEGLLASLFGGPIVVVSWLALGYLLYRLARAATGWHAGISIGFAVLTVLLLVAMRQALYMLSSIAGSPS</sequence>
<evidence type="ECO:0008006" key="4">
    <source>
        <dbReference type="Google" id="ProtNLM"/>
    </source>
</evidence>
<feature type="transmembrane region" description="Helical" evidence="1">
    <location>
        <begin position="145"/>
        <end position="165"/>
    </location>
</feature>
<keyword evidence="1" id="KW-1133">Transmembrane helix</keyword>
<keyword evidence="1" id="KW-0812">Transmembrane</keyword>